<dbReference type="InterPro" id="IPR042177">
    <property type="entry name" value="Cell/Rod_1"/>
</dbReference>
<dbReference type="GO" id="GO:0005886">
    <property type="term" value="C:plasma membrane"/>
    <property type="evidence" value="ECO:0007669"/>
    <property type="project" value="TreeGrafter"/>
</dbReference>
<keyword evidence="9" id="KW-1185">Reference proteome</keyword>
<dbReference type="Pfam" id="PF04085">
    <property type="entry name" value="MreC"/>
    <property type="match status" value="1"/>
</dbReference>
<feature type="transmembrane region" description="Helical" evidence="6">
    <location>
        <begin position="12"/>
        <end position="30"/>
    </location>
</feature>
<evidence type="ECO:0000259" key="7">
    <source>
        <dbReference type="Pfam" id="PF04085"/>
    </source>
</evidence>
<evidence type="ECO:0000313" key="8">
    <source>
        <dbReference type="EMBL" id="ACF45758.1"/>
    </source>
</evidence>
<dbReference type="Gene3D" id="2.40.10.350">
    <property type="entry name" value="Rod shape-determining protein MreC, domain 2"/>
    <property type="match status" value="1"/>
</dbReference>
<dbReference type="Proteomes" id="UP000002725">
    <property type="component" value="Chromosome"/>
</dbReference>
<dbReference type="InterPro" id="IPR042175">
    <property type="entry name" value="Cell/Rod_MreC_2"/>
</dbReference>
<evidence type="ECO:0000256" key="3">
    <source>
        <dbReference type="ARBA" id="ARBA00022960"/>
    </source>
</evidence>
<dbReference type="KEGG" id="paa:Paes_0711"/>
<evidence type="ECO:0000256" key="5">
    <source>
        <dbReference type="PIRNR" id="PIRNR038471"/>
    </source>
</evidence>
<dbReference type="eggNOG" id="COG1792">
    <property type="taxonomic scope" value="Bacteria"/>
</dbReference>
<name>B4S6K3_PROA2</name>
<dbReference type="PIRSF" id="PIRSF038471">
    <property type="entry name" value="MreC"/>
    <property type="match status" value="1"/>
</dbReference>
<accession>B4S6K3</accession>
<feature type="domain" description="Rod shape-determining protein MreC beta-barrel core" evidence="7">
    <location>
        <begin position="113"/>
        <end position="258"/>
    </location>
</feature>
<dbReference type="PANTHER" id="PTHR34138">
    <property type="entry name" value="CELL SHAPE-DETERMINING PROTEIN MREC"/>
    <property type="match status" value="1"/>
</dbReference>
<dbReference type="NCBIfam" id="NF010532">
    <property type="entry name" value="PRK13922.9-3"/>
    <property type="match status" value="1"/>
</dbReference>
<keyword evidence="6" id="KW-1133">Transmembrane helix</keyword>
<dbReference type="AlphaFoldDB" id="B4S6K3"/>
<comment type="function">
    <text evidence="5">Involved in formation and maintenance of cell shape.</text>
</comment>
<dbReference type="STRING" id="290512.Paes_0711"/>
<dbReference type="PANTHER" id="PTHR34138:SF1">
    <property type="entry name" value="CELL SHAPE-DETERMINING PROTEIN MREC"/>
    <property type="match status" value="1"/>
</dbReference>
<dbReference type="InterPro" id="IPR007221">
    <property type="entry name" value="MreC"/>
</dbReference>
<evidence type="ECO:0000256" key="4">
    <source>
        <dbReference type="ARBA" id="ARBA00032089"/>
    </source>
</evidence>
<proteinExistence type="inferred from homology"/>
<organism evidence="8 9">
    <name type="scientific">Prosthecochloris aestuarii (strain DSM 271 / SK 413)</name>
    <dbReference type="NCBI Taxonomy" id="290512"/>
    <lineage>
        <taxon>Bacteria</taxon>
        <taxon>Pseudomonadati</taxon>
        <taxon>Chlorobiota</taxon>
        <taxon>Chlorobiia</taxon>
        <taxon>Chlorobiales</taxon>
        <taxon>Chlorobiaceae</taxon>
        <taxon>Prosthecochloris</taxon>
    </lineage>
</organism>
<dbReference type="HOGENOM" id="CLU_042663_5_1_10"/>
<keyword evidence="6" id="KW-0472">Membrane</keyword>
<evidence type="ECO:0000256" key="1">
    <source>
        <dbReference type="ARBA" id="ARBA00009369"/>
    </source>
</evidence>
<keyword evidence="3 5" id="KW-0133">Cell shape</keyword>
<evidence type="ECO:0000313" key="9">
    <source>
        <dbReference type="Proteomes" id="UP000002725"/>
    </source>
</evidence>
<protein>
    <recommendedName>
        <fullName evidence="2 5">Cell shape-determining protein MreC</fullName>
    </recommendedName>
    <alternativeName>
        <fullName evidence="4 5">Cell shape protein MreC</fullName>
    </alternativeName>
</protein>
<sequence length="276" mass="31169">MSKVSKYFIAHNSYLLLFIYCVISGILIRYNEIATLQSLQSGAMELRSGLSEKITGIGQYFTLTKQNEQLMQQNARLLSEVLFQESMLKDSVEIRKLLEFRDKNPVRFITAKVVDRRFDSKENMLIVNAGSNQGVRKDMAVLTPDGLIGRVIMVSSNYSRVMPVIHTDFSVSVVSDSNRTNGILQWQGESERYASLLHVPLSSALGNNENIYTSDFSTFALKAIPVGRIVKLEEGKQFYDITVELAVDFSSLHYVLIAEKTVDQEKIDIMQTTDSQ</sequence>
<comment type="similarity">
    <text evidence="1 5">Belongs to the MreC family.</text>
</comment>
<evidence type="ECO:0000256" key="6">
    <source>
        <dbReference type="SAM" id="Phobius"/>
    </source>
</evidence>
<dbReference type="RefSeq" id="WP_012505295.1">
    <property type="nucleotide sequence ID" value="NC_011059.1"/>
</dbReference>
<keyword evidence="6" id="KW-0812">Transmembrane</keyword>
<evidence type="ECO:0000256" key="2">
    <source>
        <dbReference type="ARBA" id="ARBA00013855"/>
    </source>
</evidence>
<dbReference type="GO" id="GO:0008360">
    <property type="term" value="P:regulation of cell shape"/>
    <property type="evidence" value="ECO:0007669"/>
    <property type="project" value="UniProtKB-KW"/>
</dbReference>
<dbReference type="InterPro" id="IPR055342">
    <property type="entry name" value="MreC_beta-barrel_core"/>
</dbReference>
<reference evidence="8" key="1">
    <citation type="submission" date="2008-06" db="EMBL/GenBank/DDBJ databases">
        <title>Complete sequence of chromosome of Prosthecochloris aestuarii DSM 271.</title>
        <authorList>
            <consortium name="US DOE Joint Genome Institute"/>
            <person name="Lucas S."/>
            <person name="Copeland A."/>
            <person name="Lapidus A."/>
            <person name="Glavina del Rio T."/>
            <person name="Dalin E."/>
            <person name="Tice H."/>
            <person name="Bruce D."/>
            <person name="Goodwin L."/>
            <person name="Pitluck S."/>
            <person name="Schmutz J."/>
            <person name="Larimer F."/>
            <person name="Land M."/>
            <person name="Hauser L."/>
            <person name="Kyrpides N."/>
            <person name="Anderson I."/>
            <person name="Liu Z."/>
            <person name="Li T."/>
            <person name="Zhao F."/>
            <person name="Overmann J."/>
            <person name="Bryant D.A."/>
            <person name="Richardson P."/>
        </authorList>
    </citation>
    <scope>NUCLEOTIDE SEQUENCE [LARGE SCALE GENOMIC DNA]</scope>
    <source>
        <strain evidence="8">DSM 271</strain>
    </source>
</reference>
<gene>
    <name evidence="8" type="ordered locus">Paes_0711</name>
</gene>
<dbReference type="Gene3D" id="2.40.10.340">
    <property type="entry name" value="Rod shape-determining protein MreC, domain 1"/>
    <property type="match status" value="1"/>
</dbReference>
<dbReference type="EMBL" id="CP001108">
    <property type="protein sequence ID" value="ACF45758.1"/>
    <property type="molecule type" value="Genomic_DNA"/>
</dbReference>